<sequence>MLQPLINFFVLMIKNLGMQMWTNKEYSLTDIILNFTGPFICKAFNNIIKNALLSEKKWGQQWQLDQGHLNVKGVVSRDHVRVKAAAVLFALRMASKMAIAIISDIDAFALSGATLSGQAGPLSKMGPTMAIGPRTSKCQRSRLKGPCESQGRCQNSGEN</sequence>
<evidence type="ECO:0000313" key="3">
    <source>
        <dbReference type="Proteomes" id="UP001497480"/>
    </source>
</evidence>
<feature type="region of interest" description="Disordered" evidence="1">
    <location>
        <begin position="124"/>
        <end position="159"/>
    </location>
</feature>
<protein>
    <submittedName>
        <fullName evidence="2">Uncharacterized protein</fullName>
    </submittedName>
</protein>
<proteinExistence type="predicted"/>
<reference evidence="2 3" key="1">
    <citation type="submission" date="2024-03" db="EMBL/GenBank/DDBJ databases">
        <authorList>
            <person name="Martinez-Hernandez J."/>
        </authorList>
    </citation>
    <scope>NUCLEOTIDE SEQUENCE [LARGE SCALE GENOMIC DNA]</scope>
</reference>
<dbReference type="AlphaFoldDB" id="A0AAV1WUV1"/>
<evidence type="ECO:0000313" key="2">
    <source>
        <dbReference type="EMBL" id="CAL0313053.1"/>
    </source>
</evidence>
<evidence type="ECO:0000256" key="1">
    <source>
        <dbReference type="SAM" id="MobiDB-lite"/>
    </source>
</evidence>
<organism evidence="2 3">
    <name type="scientific">Lupinus luteus</name>
    <name type="common">European yellow lupine</name>
    <dbReference type="NCBI Taxonomy" id="3873"/>
    <lineage>
        <taxon>Eukaryota</taxon>
        <taxon>Viridiplantae</taxon>
        <taxon>Streptophyta</taxon>
        <taxon>Embryophyta</taxon>
        <taxon>Tracheophyta</taxon>
        <taxon>Spermatophyta</taxon>
        <taxon>Magnoliopsida</taxon>
        <taxon>eudicotyledons</taxon>
        <taxon>Gunneridae</taxon>
        <taxon>Pentapetalae</taxon>
        <taxon>rosids</taxon>
        <taxon>fabids</taxon>
        <taxon>Fabales</taxon>
        <taxon>Fabaceae</taxon>
        <taxon>Papilionoideae</taxon>
        <taxon>50 kb inversion clade</taxon>
        <taxon>genistoids sensu lato</taxon>
        <taxon>core genistoids</taxon>
        <taxon>Genisteae</taxon>
        <taxon>Lupinus</taxon>
    </lineage>
</organism>
<dbReference type="EMBL" id="CAXHTB010000009">
    <property type="protein sequence ID" value="CAL0313053.1"/>
    <property type="molecule type" value="Genomic_DNA"/>
</dbReference>
<accession>A0AAV1WUV1</accession>
<keyword evidence="3" id="KW-1185">Reference proteome</keyword>
<gene>
    <name evidence="2" type="ORF">LLUT_LOCUS14113</name>
</gene>
<dbReference type="Proteomes" id="UP001497480">
    <property type="component" value="Unassembled WGS sequence"/>
</dbReference>
<name>A0AAV1WUV1_LUPLU</name>
<comment type="caution">
    <text evidence="2">The sequence shown here is derived from an EMBL/GenBank/DDBJ whole genome shotgun (WGS) entry which is preliminary data.</text>
</comment>